<dbReference type="NCBIfam" id="TIGR00832">
    <property type="entry name" value="acr3"/>
    <property type="match status" value="1"/>
</dbReference>
<dbReference type="PANTHER" id="PTHR43057:SF1">
    <property type="entry name" value="ARSENICAL-RESISTANCE PROTEIN 3"/>
    <property type="match status" value="1"/>
</dbReference>
<dbReference type="Gene3D" id="1.20.1530.20">
    <property type="match status" value="1"/>
</dbReference>
<dbReference type="STRING" id="984487.A0A1E4SCI9"/>
<comment type="similarity">
    <text evidence="2 8">Belongs to the arsenical resistance-3 (ACR3) (TC 2.A.59) family.</text>
</comment>
<keyword evidence="5 8" id="KW-0812">Transmembrane</keyword>
<accession>A0A1E4SCI9</accession>
<dbReference type="OrthoDB" id="187348at2759"/>
<feature type="transmembrane region" description="Helical" evidence="9">
    <location>
        <begin position="16"/>
        <end position="34"/>
    </location>
</feature>
<feature type="transmembrane region" description="Helical" evidence="9">
    <location>
        <begin position="117"/>
        <end position="136"/>
    </location>
</feature>
<keyword evidence="4 8" id="KW-1003">Cell membrane</keyword>
<organism evidence="10 11">
    <name type="scientific">Suhomyces tanzawaensis NRRL Y-17324</name>
    <dbReference type="NCBI Taxonomy" id="984487"/>
    <lineage>
        <taxon>Eukaryota</taxon>
        <taxon>Fungi</taxon>
        <taxon>Dikarya</taxon>
        <taxon>Ascomycota</taxon>
        <taxon>Saccharomycotina</taxon>
        <taxon>Pichiomycetes</taxon>
        <taxon>Debaryomycetaceae</taxon>
        <taxon>Suhomyces</taxon>
    </lineage>
</organism>
<dbReference type="InterPro" id="IPR004706">
    <property type="entry name" value="Arsenical-R_Acr3"/>
</dbReference>
<name>A0A1E4SCI9_9ASCO</name>
<evidence type="ECO:0000256" key="5">
    <source>
        <dbReference type="ARBA" id="ARBA00022692"/>
    </source>
</evidence>
<feature type="transmembrane region" description="Helical" evidence="9">
    <location>
        <begin position="46"/>
        <end position="67"/>
    </location>
</feature>
<proteinExistence type="inferred from homology"/>
<sequence>MKSLSLFKQLSWTDRLLPLLIILSMIVGILISVYSNTAKDAFDSTATLAGVSIPLAMGLIVMMIPPICKMEWENFFVLIRQKALLNQIAISLVLNWIVCPFLMFGLSWMALFDNPEYRIGIIMIGMARCIAMVILWNELAGGDNTLCVVLVLVNSLLQIVLYAPYQIFFCYVITGDKAAGSVEYSLVAKSVGIFLGIPLAAGFLIRLVSLRIWGLERFTKYGLPFIGPWALIGLIYTILVIFIQKGDDFIKNIGSAFLCFIPLVLYFVIAWFGTFFLTRYLSAKTYARQQALNLSETEALLCGCEKQKSNLDVEGKLPKWMSSCSASYGETATQAFTAASNNFELSLSIAISIYSSGSKQSIAATFGPLLEVPILLLLTIVSRSLKYYYVWRDVEDEEVMSPSA</sequence>
<evidence type="ECO:0000256" key="8">
    <source>
        <dbReference type="PIRNR" id="PIRNR005508"/>
    </source>
</evidence>
<gene>
    <name evidence="10" type="ORF">CANTADRAFT_27517</name>
</gene>
<evidence type="ECO:0000256" key="6">
    <source>
        <dbReference type="ARBA" id="ARBA00022989"/>
    </source>
</evidence>
<evidence type="ECO:0000313" key="10">
    <source>
        <dbReference type="EMBL" id="ODV77176.1"/>
    </source>
</evidence>
<dbReference type="GO" id="GO:0015105">
    <property type="term" value="F:arsenite transmembrane transporter activity"/>
    <property type="evidence" value="ECO:0007669"/>
    <property type="project" value="EnsemblFungi"/>
</dbReference>
<feature type="transmembrane region" description="Helical" evidence="9">
    <location>
        <begin position="148"/>
        <end position="174"/>
    </location>
</feature>
<dbReference type="InterPro" id="IPR002657">
    <property type="entry name" value="BilAc:Na_symport/Acr3"/>
</dbReference>
<keyword evidence="6 8" id="KW-1133">Transmembrane helix</keyword>
<dbReference type="GO" id="GO:0015297">
    <property type="term" value="F:antiporter activity"/>
    <property type="evidence" value="ECO:0007669"/>
    <property type="project" value="UniProtKB-UniRule"/>
</dbReference>
<feature type="transmembrane region" description="Helical" evidence="9">
    <location>
        <begin position="88"/>
        <end position="111"/>
    </location>
</feature>
<dbReference type="Pfam" id="PF01758">
    <property type="entry name" value="SBF"/>
    <property type="match status" value="1"/>
</dbReference>
<protein>
    <submittedName>
        <fullName evidence="10">Arsenical-resistance protein ACR3</fullName>
    </submittedName>
</protein>
<dbReference type="RefSeq" id="XP_020062298.1">
    <property type="nucleotide sequence ID" value="XM_020208130.1"/>
</dbReference>
<comment type="subcellular location">
    <subcellularLocation>
        <location evidence="1 8">Cell membrane</location>
        <topology evidence="1 8">Multi-pass membrane protein</topology>
    </subcellularLocation>
</comment>
<feature type="transmembrane region" description="Helical" evidence="9">
    <location>
        <begin position="186"/>
        <end position="209"/>
    </location>
</feature>
<dbReference type="PIRSF" id="PIRSF005508">
    <property type="entry name" value="Acr3"/>
    <property type="match status" value="1"/>
</dbReference>
<evidence type="ECO:0000256" key="7">
    <source>
        <dbReference type="ARBA" id="ARBA00023136"/>
    </source>
</evidence>
<feature type="transmembrane region" description="Helical" evidence="9">
    <location>
        <begin position="362"/>
        <end position="381"/>
    </location>
</feature>
<dbReference type="PANTHER" id="PTHR43057">
    <property type="entry name" value="ARSENITE EFFLUX TRANSPORTER"/>
    <property type="match status" value="1"/>
</dbReference>
<evidence type="ECO:0000313" key="11">
    <source>
        <dbReference type="Proteomes" id="UP000094285"/>
    </source>
</evidence>
<dbReference type="GO" id="GO:0005886">
    <property type="term" value="C:plasma membrane"/>
    <property type="evidence" value="ECO:0007669"/>
    <property type="project" value="UniProtKB-SubCell"/>
</dbReference>
<dbReference type="EMBL" id="KV453916">
    <property type="protein sequence ID" value="ODV77176.1"/>
    <property type="molecule type" value="Genomic_DNA"/>
</dbReference>
<dbReference type="GO" id="GO:0015104">
    <property type="term" value="F:antimonite transmembrane transporter activity"/>
    <property type="evidence" value="ECO:0007669"/>
    <property type="project" value="EnsemblFungi"/>
</dbReference>
<keyword evidence="7 8" id="KW-0472">Membrane</keyword>
<dbReference type="AlphaFoldDB" id="A0A1E4SCI9"/>
<dbReference type="GeneID" id="30982267"/>
<evidence type="ECO:0000256" key="2">
    <source>
        <dbReference type="ARBA" id="ARBA00010110"/>
    </source>
</evidence>
<feature type="transmembrane region" description="Helical" evidence="9">
    <location>
        <begin position="255"/>
        <end position="278"/>
    </location>
</feature>
<evidence type="ECO:0000256" key="1">
    <source>
        <dbReference type="ARBA" id="ARBA00004651"/>
    </source>
</evidence>
<evidence type="ECO:0000256" key="4">
    <source>
        <dbReference type="ARBA" id="ARBA00022475"/>
    </source>
</evidence>
<keyword evidence="11" id="KW-1185">Reference proteome</keyword>
<evidence type="ECO:0000256" key="3">
    <source>
        <dbReference type="ARBA" id="ARBA00022448"/>
    </source>
</evidence>
<keyword evidence="3 8" id="KW-0813">Transport</keyword>
<reference evidence="11" key="1">
    <citation type="submission" date="2016-05" db="EMBL/GenBank/DDBJ databases">
        <title>Comparative genomics of biotechnologically important yeasts.</title>
        <authorList>
            <consortium name="DOE Joint Genome Institute"/>
            <person name="Riley R."/>
            <person name="Haridas S."/>
            <person name="Wolfe K.H."/>
            <person name="Lopes M.R."/>
            <person name="Hittinger C.T."/>
            <person name="Goker M."/>
            <person name="Salamov A."/>
            <person name="Wisecaver J."/>
            <person name="Long T.M."/>
            <person name="Aerts A.L."/>
            <person name="Barry K."/>
            <person name="Choi C."/>
            <person name="Clum A."/>
            <person name="Coughlan A.Y."/>
            <person name="Deshpande S."/>
            <person name="Douglass A.P."/>
            <person name="Hanson S.J."/>
            <person name="Klenk H.-P."/>
            <person name="Labutti K."/>
            <person name="Lapidus A."/>
            <person name="Lindquist E."/>
            <person name="Lipzen A."/>
            <person name="Meier-Kolthoff J.P."/>
            <person name="Ohm R.A."/>
            <person name="Otillar R.P."/>
            <person name="Pangilinan J."/>
            <person name="Peng Y."/>
            <person name="Rokas A."/>
            <person name="Rosa C.A."/>
            <person name="Scheuner C."/>
            <person name="Sibirny A.A."/>
            <person name="Slot J.C."/>
            <person name="Stielow J.B."/>
            <person name="Sun H."/>
            <person name="Kurtzman C.P."/>
            <person name="Blackwell M."/>
            <person name="Grigoriev I.V."/>
            <person name="Jeffries T.W."/>
        </authorList>
    </citation>
    <scope>NUCLEOTIDE SEQUENCE [LARGE SCALE GENOMIC DNA]</scope>
    <source>
        <strain evidence="11">NRRL Y-17324</strain>
    </source>
</reference>
<evidence type="ECO:0000256" key="9">
    <source>
        <dbReference type="SAM" id="Phobius"/>
    </source>
</evidence>
<feature type="transmembrane region" description="Helical" evidence="9">
    <location>
        <begin position="221"/>
        <end position="243"/>
    </location>
</feature>
<dbReference type="Proteomes" id="UP000094285">
    <property type="component" value="Unassembled WGS sequence"/>
</dbReference>
<dbReference type="InterPro" id="IPR038770">
    <property type="entry name" value="Na+/solute_symporter_sf"/>
</dbReference>